<dbReference type="InterPro" id="IPR002734">
    <property type="entry name" value="RibDG_C"/>
</dbReference>
<dbReference type="Pfam" id="PF01872">
    <property type="entry name" value="RibD_C"/>
    <property type="match status" value="1"/>
</dbReference>
<proteinExistence type="predicted"/>
<gene>
    <name evidence="2" type="ORF">ACFO3F_09935</name>
</gene>
<name>A0ABV9DAY3_9MICO</name>
<dbReference type="SUPFAM" id="SSF53597">
    <property type="entry name" value="Dihydrofolate reductase-like"/>
    <property type="match status" value="1"/>
</dbReference>
<dbReference type="PANTHER" id="PTHR38011">
    <property type="entry name" value="DIHYDROFOLATE REDUCTASE FAMILY PROTEIN (AFU_ORTHOLOGUE AFUA_8G06820)"/>
    <property type="match status" value="1"/>
</dbReference>
<accession>A0ABV9DAY3</accession>
<dbReference type="RefSeq" id="WP_122823570.1">
    <property type="nucleotide sequence ID" value="NZ_CP033325.1"/>
</dbReference>
<protein>
    <submittedName>
        <fullName evidence="2">Dihydrofolate reductase family protein</fullName>
    </submittedName>
</protein>
<dbReference type="InterPro" id="IPR050765">
    <property type="entry name" value="Riboflavin_Biosynth_HTPR"/>
</dbReference>
<organism evidence="2 3">
    <name type="scientific">Georgenia faecalis</name>
    <dbReference type="NCBI Taxonomy" id="2483799"/>
    <lineage>
        <taxon>Bacteria</taxon>
        <taxon>Bacillati</taxon>
        <taxon>Actinomycetota</taxon>
        <taxon>Actinomycetes</taxon>
        <taxon>Micrococcales</taxon>
        <taxon>Bogoriellaceae</taxon>
        <taxon>Georgenia</taxon>
    </lineage>
</organism>
<evidence type="ECO:0000313" key="2">
    <source>
        <dbReference type="EMBL" id="MFC4555567.1"/>
    </source>
</evidence>
<feature type="domain" description="Bacterial bifunctional deaminase-reductase C-terminal" evidence="1">
    <location>
        <begin position="3"/>
        <end position="178"/>
    </location>
</feature>
<reference evidence="3" key="1">
    <citation type="journal article" date="2019" name="Int. J. Syst. Evol. Microbiol.">
        <title>The Global Catalogue of Microorganisms (GCM) 10K type strain sequencing project: providing services to taxonomists for standard genome sequencing and annotation.</title>
        <authorList>
            <consortium name="The Broad Institute Genomics Platform"/>
            <consortium name="The Broad Institute Genome Sequencing Center for Infectious Disease"/>
            <person name="Wu L."/>
            <person name="Ma J."/>
        </authorList>
    </citation>
    <scope>NUCLEOTIDE SEQUENCE [LARGE SCALE GENOMIC DNA]</scope>
    <source>
        <strain evidence="3">JCM 3369</strain>
    </source>
</reference>
<comment type="caution">
    <text evidence="2">The sequence shown here is derived from an EMBL/GenBank/DDBJ whole genome shotgun (WGS) entry which is preliminary data.</text>
</comment>
<keyword evidence="3" id="KW-1185">Reference proteome</keyword>
<sequence>MAKLIYVTNTSLDGYIEDSRGAFNLYPHNDAVFAAQSGLIRSVGTLLYGRRLYQSMAPWETDAALAAQSSLTADFASAWQAADKVVYSTTLAAAPTTRTRLEGRFDPASVRDMKAAATSDLTVGGAHLAAQAFAAGLVDECQLFVWPWILGGGKPGLPSGTRAELELLDEHRFGNGVVHLRYRIRA</sequence>
<dbReference type="PANTHER" id="PTHR38011:SF11">
    <property type="entry name" value="2,5-DIAMINO-6-RIBOSYLAMINO-4(3H)-PYRIMIDINONE 5'-PHOSPHATE REDUCTASE"/>
    <property type="match status" value="1"/>
</dbReference>
<evidence type="ECO:0000259" key="1">
    <source>
        <dbReference type="Pfam" id="PF01872"/>
    </source>
</evidence>
<dbReference type="Gene3D" id="3.40.430.10">
    <property type="entry name" value="Dihydrofolate Reductase, subunit A"/>
    <property type="match status" value="1"/>
</dbReference>
<dbReference type="EMBL" id="JBHSGF010000006">
    <property type="protein sequence ID" value="MFC4555567.1"/>
    <property type="molecule type" value="Genomic_DNA"/>
</dbReference>
<dbReference type="Proteomes" id="UP001595955">
    <property type="component" value="Unassembled WGS sequence"/>
</dbReference>
<dbReference type="InterPro" id="IPR024072">
    <property type="entry name" value="DHFR-like_dom_sf"/>
</dbReference>
<evidence type="ECO:0000313" key="3">
    <source>
        <dbReference type="Proteomes" id="UP001595955"/>
    </source>
</evidence>